<organism evidence="1 2">
    <name type="scientific">Cirrhinus molitorella</name>
    <name type="common">mud carp</name>
    <dbReference type="NCBI Taxonomy" id="172907"/>
    <lineage>
        <taxon>Eukaryota</taxon>
        <taxon>Metazoa</taxon>
        <taxon>Chordata</taxon>
        <taxon>Craniata</taxon>
        <taxon>Vertebrata</taxon>
        <taxon>Euteleostomi</taxon>
        <taxon>Actinopterygii</taxon>
        <taxon>Neopterygii</taxon>
        <taxon>Teleostei</taxon>
        <taxon>Ostariophysi</taxon>
        <taxon>Cypriniformes</taxon>
        <taxon>Cyprinidae</taxon>
        <taxon>Labeoninae</taxon>
        <taxon>Labeonini</taxon>
        <taxon>Cirrhinus</taxon>
    </lineage>
</organism>
<accession>A0AA88Q0L8</accession>
<keyword evidence="2" id="KW-1185">Reference proteome</keyword>
<dbReference type="Proteomes" id="UP001187343">
    <property type="component" value="Unassembled WGS sequence"/>
</dbReference>
<protein>
    <submittedName>
        <fullName evidence="1">Uncharacterized protein</fullName>
    </submittedName>
</protein>
<gene>
    <name evidence="1" type="ORF">Q8A67_005591</name>
</gene>
<sequence length="141" mass="16072">MLRFNGDVPVPRVCVSTVKSPCQFIRIRRTESENDGGFSLEVAVMSAGRRCGRREIIHSIWSSSLSPLMSSESMSAPRDPAGRPETQREALCHVTREDDLFFWVNCHFKTEHLLWPEAMRRRRRRTMKTSGISHSGGVIGR</sequence>
<name>A0AA88Q0L8_9TELE</name>
<evidence type="ECO:0000313" key="2">
    <source>
        <dbReference type="Proteomes" id="UP001187343"/>
    </source>
</evidence>
<comment type="caution">
    <text evidence="1">The sequence shown here is derived from an EMBL/GenBank/DDBJ whole genome shotgun (WGS) entry which is preliminary data.</text>
</comment>
<dbReference type="EMBL" id="JAUYZG010000005">
    <property type="protein sequence ID" value="KAK2906606.1"/>
    <property type="molecule type" value="Genomic_DNA"/>
</dbReference>
<dbReference type="AlphaFoldDB" id="A0AA88Q0L8"/>
<reference evidence="1" key="1">
    <citation type="submission" date="2023-08" db="EMBL/GenBank/DDBJ databases">
        <title>Chromosome-level Genome Assembly of mud carp (Cirrhinus molitorella).</title>
        <authorList>
            <person name="Liu H."/>
        </authorList>
    </citation>
    <scope>NUCLEOTIDE SEQUENCE</scope>
    <source>
        <strain evidence="1">Prfri</strain>
        <tissue evidence="1">Muscle</tissue>
    </source>
</reference>
<proteinExistence type="predicted"/>
<evidence type="ECO:0000313" key="1">
    <source>
        <dbReference type="EMBL" id="KAK2906606.1"/>
    </source>
</evidence>